<name>A0A2Z6NGA7_TRISU</name>
<dbReference type="EMBL" id="DF973601">
    <property type="protein sequence ID" value="GAU35722.1"/>
    <property type="molecule type" value="Genomic_DNA"/>
</dbReference>
<dbReference type="PANTHER" id="PTHR13318:SF106">
    <property type="entry name" value="F-BOX_LRR-REPEAT PROTEIN 2"/>
    <property type="match status" value="1"/>
</dbReference>
<evidence type="ECO:0000313" key="3">
    <source>
        <dbReference type="Proteomes" id="UP000242715"/>
    </source>
</evidence>
<proteinExistence type="predicted"/>
<organism evidence="2 3">
    <name type="scientific">Trifolium subterraneum</name>
    <name type="common">Subterranean clover</name>
    <dbReference type="NCBI Taxonomy" id="3900"/>
    <lineage>
        <taxon>Eukaryota</taxon>
        <taxon>Viridiplantae</taxon>
        <taxon>Streptophyta</taxon>
        <taxon>Embryophyta</taxon>
        <taxon>Tracheophyta</taxon>
        <taxon>Spermatophyta</taxon>
        <taxon>Magnoliopsida</taxon>
        <taxon>eudicotyledons</taxon>
        <taxon>Gunneridae</taxon>
        <taxon>Pentapetalae</taxon>
        <taxon>rosids</taxon>
        <taxon>fabids</taxon>
        <taxon>Fabales</taxon>
        <taxon>Fabaceae</taxon>
        <taxon>Papilionoideae</taxon>
        <taxon>50 kb inversion clade</taxon>
        <taxon>NPAAA clade</taxon>
        <taxon>Hologalegina</taxon>
        <taxon>IRL clade</taxon>
        <taxon>Trifolieae</taxon>
        <taxon>Trifolium</taxon>
    </lineage>
</organism>
<gene>
    <name evidence="2" type="ORF">TSUD_258970</name>
</gene>
<protein>
    <recommendedName>
        <fullName evidence="1">F-box/LRR-repeat protein 15-like leucin rich repeat domain-containing protein</fullName>
    </recommendedName>
</protein>
<dbReference type="PANTHER" id="PTHR13318">
    <property type="entry name" value="PARTNER OF PAIRED, ISOFORM B-RELATED"/>
    <property type="match status" value="1"/>
</dbReference>
<dbReference type="Proteomes" id="UP000242715">
    <property type="component" value="Unassembled WGS sequence"/>
</dbReference>
<dbReference type="AlphaFoldDB" id="A0A2Z6NGA7"/>
<keyword evidence="3" id="KW-1185">Reference proteome</keyword>
<dbReference type="GO" id="GO:0031146">
    <property type="term" value="P:SCF-dependent proteasomal ubiquitin-dependent protein catabolic process"/>
    <property type="evidence" value="ECO:0007669"/>
    <property type="project" value="TreeGrafter"/>
</dbReference>
<evidence type="ECO:0000259" key="1">
    <source>
        <dbReference type="Pfam" id="PF25372"/>
    </source>
</evidence>
<dbReference type="InterPro" id="IPR057207">
    <property type="entry name" value="FBXL15_LRR"/>
</dbReference>
<dbReference type="InterPro" id="IPR032675">
    <property type="entry name" value="LRR_dom_sf"/>
</dbReference>
<dbReference type="InterPro" id="IPR006553">
    <property type="entry name" value="Leu-rich_rpt_Cys-con_subtyp"/>
</dbReference>
<evidence type="ECO:0000313" key="2">
    <source>
        <dbReference type="EMBL" id="GAU35722.1"/>
    </source>
</evidence>
<sequence>MKRQKTTRNSFKSSSSQTTKTITAKEEFHLPDDCWESIFNFLIDGDDDNNRRYLESFSLASKDFLSITNRLRSSFTIIDPTFSTLLIPILFHRFPNLTSLHITSYFQYDLNTLLCHISQFPFKLKSLKLPDRSKFPAKGLRVLSKKIKTLTSLTIAVSHCNHFVLISDCFPFLEELHLQNSNTLSFNNFGFKAMLIALPKLRKINLSGGFYDVNGDSLFLHLCENCEFLEDIVMLNLEFLSQDCIASAIRQRPTLRSLTFRSSSYFHHNISSHFIDSLISLKGLNCLDLSGTQISDELLSTIAVGELPLRRLVLQYCTGYSYAGIFSLLSKCQHIQHLDLQKAKFLTDQNVVELSMFLGDLMFINLSECRKLTDSTMFALVRNCPSLTDIKMEHTRVGKNIVENSNSLNDFVLNPKLKSLYLARSSRLRDESLIMFASIFPNLQLLDLRDCLFVSEEGICQVLRRCCKIRHLNLAKCNVAKLLIILNFQVPMLEVLNLSDTSVDDETLYMISKNCCGLLQLLLESCNNITKKGVKHVVKNCKQLIEIDLGNCDKLCENIVGIMLRSRPSLRKIIAPPRYHLSNNIRELCSHRGCHIRGCLIF</sequence>
<accession>A0A2Z6NGA7</accession>
<dbReference type="GO" id="GO:0019005">
    <property type="term" value="C:SCF ubiquitin ligase complex"/>
    <property type="evidence" value="ECO:0007669"/>
    <property type="project" value="TreeGrafter"/>
</dbReference>
<feature type="domain" description="F-box/LRR-repeat protein 15-like leucin rich repeat" evidence="1">
    <location>
        <begin position="188"/>
        <end position="380"/>
    </location>
</feature>
<dbReference type="OrthoDB" id="6066220at2759"/>
<dbReference type="SUPFAM" id="SSF52047">
    <property type="entry name" value="RNI-like"/>
    <property type="match status" value="2"/>
</dbReference>
<dbReference type="Gene3D" id="3.80.10.10">
    <property type="entry name" value="Ribonuclease Inhibitor"/>
    <property type="match status" value="4"/>
</dbReference>
<dbReference type="Pfam" id="PF25372">
    <property type="entry name" value="DUF7885"/>
    <property type="match status" value="1"/>
</dbReference>
<reference evidence="3" key="1">
    <citation type="journal article" date="2017" name="Front. Plant Sci.">
        <title>Climate Clever Clovers: New Paradigm to Reduce the Environmental Footprint of Ruminants by Breeding Low Methanogenic Forages Utilizing Haplotype Variation.</title>
        <authorList>
            <person name="Kaur P."/>
            <person name="Appels R."/>
            <person name="Bayer P.E."/>
            <person name="Keeble-Gagnere G."/>
            <person name="Wang J."/>
            <person name="Hirakawa H."/>
            <person name="Shirasawa K."/>
            <person name="Vercoe P."/>
            <person name="Stefanova K."/>
            <person name="Durmic Z."/>
            <person name="Nichols P."/>
            <person name="Revell C."/>
            <person name="Isobe S.N."/>
            <person name="Edwards D."/>
            <person name="Erskine W."/>
        </authorList>
    </citation>
    <scope>NUCLEOTIDE SEQUENCE [LARGE SCALE GENOMIC DNA]</scope>
    <source>
        <strain evidence="3">cv. Daliak</strain>
    </source>
</reference>
<dbReference type="SMART" id="SM00367">
    <property type="entry name" value="LRR_CC"/>
    <property type="match status" value="8"/>
</dbReference>